<dbReference type="FunFam" id="3.30.565.10:FF:000010">
    <property type="entry name" value="Sensor histidine kinase RcsC"/>
    <property type="match status" value="1"/>
</dbReference>
<dbReference type="Gene3D" id="3.30.565.10">
    <property type="entry name" value="Histidine kinase-like ATPase, C-terminal domain"/>
    <property type="match status" value="1"/>
</dbReference>
<feature type="domain" description="PAS" evidence="11">
    <location>
        <begin position="73"/>
        <end position="143"/>
    </location>
</feature>
<dbReference type="PRINTS" id="PR00344">
    <property type="entry name" value="BCTRLSENSOR"/>
</dbReference>
<dbReference type="CDD" id="cd17546">
    <property type="entry name" value="REC_hyHK_CKI1_RcsC-like"/>
    <property type="match status" value="1"/>
</dbReference>
<keyword evidence="8" id="KW-0472">Membrane</keyword>
<dbReference type="Pfam" id="PF02518">
    <property type="entry name" value="HATPase_c"/>
    <property type="match status" value="1"/>
</dbReference>
<dbReference type="CDD" id="cd00082">
    <property type="entry name" value="HisKA"/>
    <property type="match status" value="1"/>
</dbReference>
<dbReference type="SMART" id="SM00091">
    <property type="entry name" value="PAS"/>
    <property type="match status" value="1"/>
</dbReference>
<evidence type="ECO:0000313" key="13">
    <source>
        <dbReference type="EMBL" id="ETR72695.1"/>
    </source>
</evidence>
<gene>
    <name evidence="13" type="ORF">OMM_01510</name>
</gene>
<dbReference type="PROSITE" id="PS50110">
    <property type="entry name" value="RESPONSE_REGULATORY"/>
    <property type="match status" value="1"/>
</dbReference>
<evidence type="ECO:0000259" key="10">
    <source>
        <dbReference type="PROSITE" id="PS50110"/>
    </source>
</evidence>
<dbReference type="SUPFAM" id="SSF55874">
    <property type="entry name" value="ATPase domain of HSP90 chaperone/DNA topoisomerase II/histidine kinase"/>
    <property type="match status" value="1"/>
</dbReference>
<accession>A0A1V1PDE9</accession>
<evidence type="ECO:0000256" key="3">
    <source>
        <dbReference type="ARBA" id="ARBA00022553"/>
    </source>
</evidence>
<dbReference type="InterPro" id="IPR003661">
    <property type="entry name" value="HisK_dim/P_dom"/>
</dbReference>
<keyword evidence="5 13" id="KW-0418">Kinase</keyword>
<feature type="domain" description="PAC" evidence="12">
    <location>
        <begin position="142"/>
        <end position="193"/>
    </location>
</feature>
<comment type="caution">
    <text evidence="13">The sequence shown here is derived from an EMBL/GenBank/DDBJ whole genome shotgun (WGS) entry which is preliminary data.</text>
</comment>
<dbReference type="InterPro" id="IPR000700">
    <property type="entry name" value="PAS-assoc_C"/>
</dbReference>
<feature type="modified residue" description="4-aspartylphosphate" evidence="7">
    <location>
        <position position="499"/>
    </location>
</feature>
<dbReference type="GO" id="GO:0006355">
    <property type="term" value="P:regulation of DNA-templated transcription"/>
    <property type="evidence" value="ECO:0007669"/>
    <property type="project" value="InterPro"/>
</dbReference>
<evidence type="ECO:0000256" key="7">
    <source>
        <dbReference type="PROSITE-ProRule" id="PRU00169"/>
    </source>
</evidence>
<dbReference type="PROSITE" id="PS50109">
    <property type="entry name" value="HIS_KIN"/>
    <property type="match status" value="1"/>
</dbReference>
<dbReference type="CDD" id="cd16922">
    <property type="entry name" value="HATPase_EvgS-ArcB-TorS-like"/>
    <property type="match status" value="1"/>
</dbReference>
<dbReference type="InterPro" id="IPR035965">
    <property type="entry name" value="PAS-like_dom_sf"/>
</dbReference>
<keyword evidence="8" id="KW-1133">Transmembrane helix</keyword>
<dbReference type="Proteomes" id="UP000189670">
    <property type="component" value="Unassembled WGS sequence"/>
</dbReference>
<feature type="domain" description="Histidine kinase" evidence="9">
    <location>
        <begin position="211"/>
        <end position="425"/>
    </location>
</feature>
<evidence type="ECO:0000256" key="6">
    <source>
        <dbReference type="ARBA" id="ARBA00023012"/>
    </source>
</evidence>
<dbReference type="PROSITE" id="PS51257">
    <property type="entry name" value="PROKAR_LIPOPROTEIN"/>
    <property type="match status" value="1"/>
</dbReference>
<dbReference type="CDD" id="cd00130">
    <property type="entry name" value="PAS"/>
    <property type="match status" value="1"/>
</dbReference>
<dbReference type="Pfam" id="PF00989">
    <property type="entry name" value="PAS"/>
    <property type="match status" value="1"/>
</dbReference>
<evidence type="ECO:0000313" key="14">
    <source>
        <dbReference type="Proteomes" id="UP000189670"/>
    </source>
</evidence>
<sequence length="654" mass="74619">MKISKPNKLVIWLLTGFLLACIIVIIDTQLFYIPGSIICILFLVFGWLQSIYYFRVYKTLQTAKSPVENIADKKTCYETLINTADDTIILLDKSGKILMINTTGAQRLGHSPDALIGRNVFDLLPDSLKKSRNKKFQYVLTHKKTVRYVDHRQGIDFDQILSPVFDHSGNAVGIAVYGRDITAQKSIEAQLQKARQEAEKANNAKSIFLTHVSHELRTPLNVILGYTQILQSVSTLEKDEQKSLSKIHKNVDFIISLIDDILDLSKIESQNISLSIDVFEFNEFLAYISDIAFMYKQEKEVDFACHFSPDLPIYVNGDERRLKQVLLNLIVNAFKFTPKKGLVTLTVKKDNQAIVFQVEDTGIGIHEDKMSDIFQPFYRLTHQSDGFGLGLSIARHLVEMMGGKLNVQSTVDKGSTFWFSLYLESVDIIIQPDDTKNRKITGYTDSNKRILIVDDLKENRTILKGMISHLGFEIREANTGESALKCIHDGFEPDLILLDLIMPVMDGFEFAHQMKNNYPEITSKIVAVSASNILRSDKTVVFDAQIPKPIQRDHLIKTLEHQLDINWQYKMDSNQEANQNKTEPLENAQIPDHHILDQLIDYAQHGQITDIKDEIRKLEQQPTKYQKFTESIDGFVTELDFDGFIDYISTLGRQ</sequence>
<keyword evidence="8" id="KW-0812">Transmembrane</keyword>
<feature type="domain" description="Response regulatory" evidence="10">
    <location>
        <begin position="449"/>
        <end position="563"/>
    </location>
</feature>
<dbReference type="GO" id="GO:0009927">
    <property type="term" value="F:histidine phosphotransfer kinase activity"/>
    <property type="evidence" value="ECO:0007669"/>
    <property type="project" value="TreeGrafter"/>
</dbReference>
<reference evidence="14" key="1">
    <citation type="submission" date="2012-11" db="EMBL/GenBank/DDBJ databases">
        <authorList>
            <person name="Lucero-Rivera Y.E."/>
            <person name="Tovar-Ramirez D."/>
        </authorList>
    </citation>
    <scope>NUCLEOTIDE SEQUENCE [LARGE SCALE GENOMIC DNA]</scope>
    <source>
        <strain evidence="14">Araruama</strain>
    </source>
</reference>
<proteinExistence type="predicted"/>
<dbReference type="EMBL" id="ATBP01000121">
    <property type="protein sequence ID" value="ETR72695.1"/>
    <property type="molecule type" value="Genomic_DNA"/>
</dbReference>
<dbReference type="InterPro" id="IPR000014">
    <property type="entry name" value="PAS"/>
</dbReference>
<evidence type="ECO:0000259" key="11">
    <source>
        <dbReference type="PROSITE" id="PS50112"/>
    </source>
</evidence>
<feature type="transmembrane region" description="Helical" evidence="8">
    <location>
        <begin position="9"/>
        <end position="26"/>
    </location>
</feature>
<dbReference type="SUPFAM" id="SSF55785">
    <property type="entry name" value="PYP-like sensor domain (PAS domain)"/>
    <property type="match status" value="1"/>
</dbReference>
<evidence type="ECO:0000256" key="1">
    <source>
        <dbReference type="ARBA" id="ARBA00000085"/>
    </source>
</evidence>
<evidence type="ECO:0000256" key="4">
    <source>
        <dbReference type="ARBA" id="ARBA00022679"/>
    </source>
</evidence>
<dbReference type="AlphaFoldDB" id="A0A1V1PDE9"/>
<dbReference type="InterPro" id="IPR003594">
    <property type="entry name" value="HATPase_dom"/>
</dbReference>
<dbReference type="PANTHER" id="PTHR43047:SF72">
    <property type="entry name" value="OSMOSENSING HISTIDINE PROTEIN KINASE SLN1"/>
    <property type="match status" value="1"/>
</dbReference>
<dbReference type="InterPro" id="IPR005467">
    <property type="entry name" value="His_kinase_dom"/>
</dbReference>
<protein>
    <recommendedName>
        <fullName evidence="2">histidine kinase</fullName>
        <ecNumber evidence="2">2.7.13.3</ecNumber>
    </recommendedName>
</protein>
<dbReference type="InterPro" id="IPR004358">
    <property type="entry name" value="Sig_transdc_His_kin-like_C"/>
</dbReference>
<dbReference type="SMART" id="SM00387">
    <property type="entry name" value="HATPase_c"/>
    <property type="match status" value="1"/>
</dbReference>
<feature type="transmembrane region" description="Helical" evidence="8">
    <location>
        <begin position="32"/>
        <end position="54"/>
    </location>
</feature>
<dbReference type="GO" id="GO:0000155">
    <property type="term" value="F:phosphorelay sensor kinase activity"/>
    <property type="evidence" value="ECO:0007669"/>
    <property type="project" value="InterPro"/>
</dbReference>
<dbReference type="InterPro" id="IPR001789">
    <property type="entry name" value="Sig_transdc_resp-reg_receiver"/>
</dbReference>
<dbReference type="InterPro" id="IPR013767">
    <property type="entry name" value="PAS_fold"/>
</dbReference>
<evidence type="ECO:0000259" key="9">
    <source>
        <dbReference type="PROSITE" id="PS50109"/>
    </source>
</evidence>
<dbReference type="SMART" id="SM00388">
    <property type="entry name" value="HisKA"/>
    <property type="match status" value="1"/>
</dbReference>
<dbReference type="FunFam" id="1.10.287.130:FF:000001">
    <property type="entry name" value="Two-component sensor histidine kinase"/>
    <property type="match status" value="1"/>
</dbReference>
<dbReference type="GO" id="GO:0005886">
    <property type="term" value="C:plasma membrane"/>
    <property type="evidence" value="ECO:0007669"/>
    <property type="project" value="TreeGrafter"/>
</dbReference>
<organism evidence="13 14">
    <name type="scientific">Candidatus Magnetoglobus multicellularis str. Araruama</name>
    <dbReference type="NCBI Taxonomy" id="890399"/>
    <lineage>
        <taxon>Bacteria</taxon>
        <taxon>Pseudomonadati</taxon>
        <taxon>Thermodesulfobacteriota</taxon>
        <taxon>Desulfobacteria</taxon>
        <taxon>Desulfobacterales</taxon>
        <taxon>Desulfobacteraceae</taxon>
        <taxon>Candidatus Magnetoglobus</taxon>
    </lineage>
</organism>
<comment type="catalytic activity">
    <reaction evidence="1">
        <text>ATP + protein L-histidine = ADP + protein N-phospho-L-histidine.</text>
        <dbReference type="EC" id="2.7.13.3"/>
    </reaction>
</comment>
<dbReference type="SUPFAM" id="SSF52172">
    <property type="entry name" value="CheY-like"/>
    <property type="match status" value="1"/>
</dbReference>
<keyword evidence="6" id="KW-0902">Two-component regulatory system</keyword>
<evidence type="ECO:0000256" key="8">
    <source>
        <dbReference type="SAM" id="Phobius"/>
    </source>
</evidence>
<dbReference type="InterPro" id="IPR036890">
    <property type="entry name" value="HATPase_C_sf"/>
</dbReference>
<dbReference type="SMART" id="SM00448">
    <property type="entry name" value="REC"/>
    <property type="match status" value="1"/>
</dbReference>
<dbReference type="PROSITE" id="PS50112">
    <property type="entry name" value="PAS"/>
    <property type="match status" value="1"/>
</dbReference>
<dbReference type="Gene3D" id="1.10.287.130">
    <property type="match status" value="1"/>
</dbReference>
<dbReference type="EC" id="2.7.13.3" evidence="2"/>
<dbReference type="Gene3D" id="3.40.50.2300">
    <property type="match status" value="1"/>
</dbReference>
<dbReference type="PANTHER" id="PTHR43047">
    <property type="entry name" value="TWO-COMPONENT HISTIDINE PROTEIN KINASE"/>
    <property type="match status" value="1"/>
</dbReference>
<dbReference type="NCBIfam" id="TIGR00229">
    <property type="entry name" value="sensory_box"/>
    <property type="match status" value="1"/>
</dbReference>
<keyword evidence="3 7" id="KW-0597">Phosphoprotein</keyword>
<evidence type="ECO:0000256" key="5">
    <source>
        <dbReference type="ARBA" id="ARBA00022777"/>
    </source>
</evidence>
<keyword evidence="4" id="KW-0808">Transferase</keyword>
<dbReference type="InterPro" id="IPR011006">
    <property type="entry name" value="CheY-like_superfamily"/>
</dbReference>
<name>A0A1V1PDE9_9BACT</name>
<dbReference type="Pfam" id="PF00512">
    <property type="entry name" value="HisKA"/>
    <property type="match status" value="1"/>
</dbReference>
<dbReference type="SUPFAM" id="SSF47384">
    <property type="entry name" value="Homodimeric domain of signal transducing histidine kinase"/>
    <property type="match status" value="1"/>
</dbReference>
<evidence type="ECO:0000259" key="12">
    <source>
        <dbReference type="PROSITE" id="PS50113"/>
    </source>
</evidence>
<dbReference type="PROSITE" id="PS50113">
    <property type="entry name" value="PAC"/>
    <property type="match status" value="1"/>
</dbReference>
<evidence type="ECO:0000256" key="2">
    <source>
        <dbReference type="ARBA" id="ARBA00012438"/>
    </source>
</evidence>
<dbReference type="InterPro" id="IPR036097">
    <property type="entry name" value="HisK_dim/P_sf"/>
</dbReference>
<dbReference type="Gene3D" id="3.30.450.20">
    <property type="entry name" value="PAS domain"/>
    <property type="match status" value="1"/>
</dbReference>
<dbReference type="Pfam" id="PF00072">
    <property type="entry name" value="Response_reg"/>
    <property type="match status" value="1"/>
</dbReference>